<dbReference type="EMBL" id="CR378679">
    <property type="protein sequence ID" value="CAG23363.1"/>
    <property type="molecule type" value="Genomic_DNA"/>
</dbReference>
<accession>Q6LH67</accession>
<gene>
    <name evidence="1" type="ordered locus">PBPRB1497</name>
</gene>
<dbReference type="KEGG" id="ppr:PBPRB1497"/>
<dbReference type="AlphaFoldDB" id="Q6LH67"/>
<keyword evidence="2" id="KW-1185">Reference proteome</keyword>
<name>Q6LH67_PHOPR</name>
<organism evidence="1 2">
    <name type="scientific">Photobacterium profundum (strain SS9)</name>
    <dbReference type="NCBI Taxonomy" id="298386"/>
    <lineage>
        <taxon>Bacteria</taxon>
        <taxon>Pseudomonadati</taxon>
        <taxon>Pseudomonadota</taxon>
        <taxon>Gammaproteobacteria</taxon>
        <taxon>Vibrionales</taxon>
        <taxon>Vibrionaceae</taxon>
        <taxon>Photobacterium</taxon>
    </lineage>
</organism>
<evidence type="ECO:0000313" key="2">
    <source>
        <dbReference type="Proteomes" id="UP000000593"/>
    </source>
</evidence>
<proteinExistence type="predicted"/>
<reference evidence="2" key="1">
    <citation type="journal article" date="2005" name="Science">
        <title>Life at depth: Photobacterium profundum genome sequence and expression analysis.</title>
        <authorList>
            <person name="Vezzi A."/>
            <person name="Campanaro S."/>
            <person name="D'Angelo M."/>
            <person name="Simonato F."/>
            <person name="Vitulo N."/>
            <person name="Lauro F.M."/>
            <person name="Cestaro A."/>
            <person name="Malacrida G."/>
            <person name="Simionati B."/>
            <person name="Cannata N."/>
            <person name="Romualdi C."/>
            <person name="Bartlett D.H."/>
            <person name="Valle G."/>
        </authorList>
    </citation>
    <scope>NUCLEOTIDE SEQUENCE [LARGE SCALE GENOMIC DNA]</scope>
    <source>
        <strain evidence="2">ATCC BAA-1253 / SS9</strain>
    </source>
</reference>
<dbReference type="HOGENOM" id="CLU_1738837_0_0_6"/>
<sequence>MVTLVISCSVSAGNIVTDKALALESAKLAYVKLNHRVDICLGKKEREIDITDLWLLKQPIEKQKAIVFVLLKYAEDKCAQNEENAYIKAIFDLAVLGDRKALDEYIELSQYGNLDDNIRDLLDGVSKKEIERLSVTDEYSTPFNIISAFN</sequence>
<protein>
    <submittedName>
        <fullName evidence="1">Uncharacterized protein</fullName>
    </submittedName>
</protein>
<dbReference type="Proteomes" id="UP000000593">
    <property type="component" value="Chromosome 2"/>
</dbReference>
<evidence type="ECO:0000313" key="1">
    <source>
        <dbReference type="EMBL" id="CAG23363.1"/>
    </source>
</evidence>